<feature type="compositionally biased region" description="Basic residues" evidence="16">
    <location>
        <begin position="1624"/>
        <end position="1637"/>
    </location>
</feature>
<dbReference type="Gene3D" id="2.30.30.140">
    <property type="match status" value="3"/>
</dbReference>
<evidence type="ECO:0000256" key="7">
    <source>
        <dbReference type="ARBA" id="ARBA00022691"/>
    </source>
</evidence>
<feature type="domain" description="Post-SET" evidence="19">
    <location>
        <begin position="1792"/>
        <end position="1808"/>
    </location>
</feature>
<evidence type="ECO:0000256" key="11">
    <source>
        <dbReference type="ARBA" id="ARBA00022853"/>
    </source>
</evidence>
<keyword evidence="15" id="KW-0539">Nucleus</keyword>
<evidence type="ECO:0000256" key="1">
    <source>
        <dbReference type="ARBA" id="ARBA00004123"/>
    </source>
</evidence>
<feature type="compositionally biased region" description="Basic residues" evidence="16">
    <location>
        <begin position="1044"/>
        <end position="1058"/>
    </location>
</feature>
<evidence type="ECO:0000313" key="23">
    <source>
        <dbReference type="RefSeq" id="XP_022104788.1"/>
    </source>
</evidence>
<name>A0A8B7ZIE9_ACAPL</name>
<dbReference type="Pfam" id="PF18359">
    <property type="entry name" value="Tudor_5"/>
    <property type="match status" value="1"/>
</dbReference>
<feature type="compositionally biased region" description="Polar residues" evidence="16">
    <location>
        <begin position="185"/>
        <end position="202"/>
    </location>
</feature>
<dbReference type="GO" id="GO:0070828">
    <property type="term" value="P:heterochromatin organization"/>
    <property type="evidence" value="ECO:0007669"/>
    <property type="project" value="TreeGrafter"/>
</dbReference>
<dbReference type="OrthoDB" id="5792673at2759"/>
<dbReference type="InterPro" id="IPR041292">
    <property type="entry name" value="Tudor_4"/>
</dbReference>
<dbReference type="KEGG" id="aplc:110986848"/>
<keyword evidence="3" id="KW-0158">Chromosome</keyword>
<keyword evidence="21" id="KW-1185">Reference proteome</keyword>
<evidence type="ECO:0000256" key="12">
    <source>
        <dbReference type="ARBA" id="ARBA00023015"/>
    </source>
</evidence>
<evidence type="ECO:0000256" key="6">
    <source>
        <dbReference type="ARBA" id="ARBA00022679"/>
    </source>
</evidence>
<evidence type="ECO:0000256" key="10">
    <source>
        <dbReference type="ARBA" id="ARBA00022833"/>
    </source>
</evidence>
<feature type="region of interest" description="Disordered" evidence="16">
    <location>
        <begin position="1387"/>
        <end position="1436"/>
    </location>
</feature>
<dbReference type="GeneID" id="110986848"/>
<feature type="domain" description="SET" evidence="17">
    <location>
        <begin position="1323"/>
        <end position="1783"/>
    </location>
</feature>
<dbReference type="PANTHER" id="PTHR46024">
    <property type="entry name" value="HISTONE-LYSINE N-METHYLTRANSFERASE EGGLESS"/>
    <property type="match status" value="1"/>
</dbReference>
<dbReference type="GO" id="GO:0005694">
    <property type="term" value="C:chromosome"/>
    <property type="evidence" value="ECO:0007669"/>
    <property type="project" value="UniProtKB-SubCell"/>
</dbReference>
<evidence type="ECO:0000259" key="20">
    <source>
        <dbReference type="PROSITE" id="PS50982"/>
    </source>
</evidence>
<evidence type="ECO:0000259" key="19">
    <source>
        <dbReference type="PROSITE" id="PS50868"/>
    </source>
</evidence>
<keyword evidence="13" id="KW-0175">Coiled coil</keyword>
<feature type="region of interest" description="Disordered" evidence="16">
    <location>
        <begin position="1569"/>
        <end position="1605"/>
    </location>
</feature>
<dbReference type="GO" id="GO:0005634">
    <property type="term" value="C:nucleus"/>
    <property type="evidence" value="ECO:0007669"/>
    <property type="project" value="UniProtKB-SubCell"/>
</dbReference>
<keyword evidence="14" id="KW-0804">Transcription</keyword>
<dbReference type="Gene3D" id="3.30.890.10">
    <property type="entry name" value="Methyl-cpg-binding Protein 2, Chain A"/>
    <property type="match status" value="1"/>
</dbReference>
<dbReference type="CDD" id="cd20382">
    <property type="entry name" value="Tudor_SETDB1_rpt1"/>
    <property type="match status" value="1"/>
</dbReference>
<dbReference type="InterPro" id="IPR016177">
    <property type="entry name" value="DNA-bd_dom_sf"/>
</dbReference>
<dbReference type="Pfam" id="PF05033">
    <property type="entry name" value="Pre-SET"/>
    <property type="match status" value="1"/>
</dbReference>
<evidence type="ECO:0000256" key="13">
    <source>
        <dbReference type="ARBA" id="ARBA00023054"/>
    </source>
</evidence>
<keyword evidence="12" id="KW-0805">Transcription regulation</keyword>
<feature type="compositionally biased region" description="Basic and acidic residues" evidence="16">
    <location>
        <begin position="155"/>
        <end position="164"/>
    </location>
</feature>
<dbReference type="InterPro" id="IPR001214">
    <property type="entry name" value="SET_dom"/>
</dbReference>
<proteinExistence type="predicted"/>
<keyword evidence="8" id="KW-0479">Metal-binding</keyword>
<dbReference type="GO" id="GO:0046974">
    <property type="term" value="F:histone H3K9 methyltransferase activity"/>
    <property type="evidence" value="ECO:0007669"/>
    <property type="project" value="TreeGrafter"/>
</dbReference>
<keyword evidence="6" id="KW-0808">Transferase</keyword>
<dbReference type="Pfam" id="PF01429">
    <property type="entry name" value="MBD"/>
    <property type="match status" value="1"/>
</dbReference>
<dbReference type="SMART" id="SM00468">
    <property type="entry name" value="PreSET"/>
    <property type="match status" value="1"/>
</dbReference>
<comment type="subcellular location">
    <subcellularLocation>
        <location evidence="2">Chromosome</location>
    </subcellularLocation>
    <subcellularLocation>
        <location evidence="1">Nucleus</location>
    </subcellularLocation>
</comment>
<protein>
    <submittedName>
        <fullName evidence="22 23">Histone-lysine N-methyltransferase SETDB1-like isoform X1</fullName>
    </submittedName>
</protein>
<accession>A0A8B7ZIE9</accession>
<dbReference type="Pfam" id="PF00856">
    <property type="entry name" value="SET"/>
    <property type="match status" value="1"/>
</dbReference>
<feature type="region of interest" description="Disordered" evidence="16">
    <location>
        <begin position="1624"/>
        <end position="1662"/>
    </location>
</feature>
<reference evidence="22 23" key="1">
    <citation type="submission" date="2025-04" db="UniProtKB">
        <authorList>
            <consortium name="RefSeq"/>
        </authorList>
    </citation>
    <scope>IDENTIFICATION</scope>
</reference>
<dbReference type="RefSeq" id="XP_022104787.1">
    <property type="nucleotide sequence ID" value="XM_022249095.1"/>
</dbReference>
<dbReference type="GO" id="GO:0008270">
    <property type="term" value="F:zinc ion binding"/>
    <property type="evidence" value="ECO:0007669"/>
    <property type="project" value="InterPro"/>
</dbReference>
<evidence type="ECO:0000259" key="18">
    <source>
        <dbReference type="PROSITE" id="PS50867"/>
    </source>
</evidence>
<feature type="region of interest" description="Disordered" evidence="16">
    <location>
        <begin position="127"/>
        <end position="202"/>
    </location>
</feature>
<feature type="compositionally biased region" description="Polar residues" evidence="16">
    <location>
        <begin position="1406"/>
        <end position="1419"/>
    </location>
</feature>
<dbReference type="Pfam" id="PF18300">
    <property type="entry name" value="DUF5604"/>
    <property type="match status" value="1"/>
</dbReference>
<evidence type="ECO:0000256" key="8">
    <source>
        <dbReference type="ARBA" id="ARBA00022723"/>
    </source>
</evidence>
<evidence type="ECO:0000313" key="22">
    <source>
        <dbReference type="RefSeq" id="XP_022104787.1"/>
    </source>
</evidence>
<feature type="compositionally biased region" description="Polar residues" evidence="16">
    <location>
        <begin position="165"/>
        <end position="176"/>
    </location>
</feature>
<dbReference type="InterPro" id="IPR040880">
    <property type="entry name" value="DUF5604"/>
</dbReference>
<keyword evidence="10" id="KW-0862">Zinc</keyword>
<feature type="region of interest" description="Disordered" evidence="16">
    <location>
        <begin position="1024"/>
        <end position="1058"/>
    </location>
</feature>
<dbReference type="PROSITE" id="PS50868">
    <property type="entry name" value="POST_SET"/>
    <property type="match status" value="1"/>
</dbReference>
<evidence type="ECO:0000256" key="5">
    <source>
        <dbReference type="ARBA" id="ARBA00022603"/>
    </source>
</evidence>
<dbReference type="SMART" id="SM00391">
    <property type="entry name" value="MBD"/>
    <property type="match status" value="1"/>
</dbReference>
<dbReference type="Proteomes" id="UP000694845">
    <property type="component" value="Unplaced"/>
</dbReference>
<dbReference type="GO" id="GO:0032259">
    <property type="term" value="P:methylation"/>
    <property type="evidence" value="ECO:0007669"/>
    <property type="project" value="UniProtKB-KW"/>
</dbReference>
<evidence type="ECO:0000256" key="9">
    <source>
        <dbReference type="ARBA" id="ARBA00022737"/>
    </source>
</evidence>
<dbReference type="GO" id="GO:0003677">
    <property type="term" value="F:DNA binding"/>
    <property type="evidence" value="ECO:0007669"/>
    <property type="project" value="InterPro"/>
</dbReference>
<feature type="domain" description="Pre-SET" evidence="18">
    <location>
        <begin position="1247"/>
        <end position="1320"/>
    </location>
</feature>
<dbReference type="InterPro" id="IPR001739">
    <property type="entry name" value="Methyl_CpG_DNA-bd"/>
</dbReference>
<feature type="domain" description="MBD" evidence="20">
    <location>
        <begin position="1114"/>
        <end position="1183"/>
    </location>
</feature>
<dbReference type="PANTHER" id="PTHR46024:SF1">
    <property type="entry name" value="HISTONE-LYSINE N-METHYLTRANSFERASE EGGLESS"/>
    <property type="match status" value="1"/>
</dbReference>
<evidence type="ECO:0000256" key="3">
    <source>
        <dbReference type="ARBA" id="ARBA00022454"/>
    </source>
</evidence>
<dbReference type="CDD" id="cd21181">
    <property type="entry name" value="Tudor_SETDB1_rpt2"/>
    <property type="match status" value="1"/>
</dbReference>
<evidence type="ECO:0000313" key="21">
    <source>
        <dbReference type="Proteomes" id="UP000694845"/>
    </source>
</evidence>
<evidence type="ECO:0000259" key="17">
    <source>
        <dbReference type="PROSITE" id="PS50280"/>
    </source>
</evidence>
<dbReference type="SUPFAM" id="SSF82199">
    <property type="entry name" value="SET domain"/>
    <property type="match status" value="1"/>
</dbReference>
<dbReference type="GO" id="GO:0010629">
    <property type="term" value="P:negative regulation of gene expression"/>
    <property type="evidence" value="ECO:0007669"/>
    <property type="project" value="TreeGrafter"/>
</dbReference>
<feature type="compositionally biased region" description="Acidic residues" evidence="16">
    <location>
        <begin position="1391"/>
        <end position="1400"/>
    </location>
</feature>
<gene>
    <name evidence="22 23" type="primary">LOC110986848</name>
</gene>
<dbReference type="Pfam" id="PF18358">
    <property type="entry name" value="Tudor_4"/>
    <property type="match status" value="1"/>
</dbReference>
<organism evidence="21 22">
    <name type="scientific">Acanthaster planci</name>
    <name type="common">Crown-of-thorns starfish</name>
    <dbReference type="NCBI Taxonomy" id="133434"/>
    <lineage>
        <taxon>Eukaryota</taxon>
        <taxon>Metazoa</taxon>
        <taxon>Echinodermata</taxon>
        <taxon>Eleutherozoa</taxon>
        <taxon>Asterozoa</taxon>
        <taxon>Asteroidea</taxon>
        <taxon>Valvatacea</taxon>
        <taxon>Valvatida</taxon>
        <taxon>Acanthasteridae</taxon>
        <taxon>Acanthaster</taxon>
    </lineage>
</organism>
<dbReference type="Gene3D" id="2.170.270.10">
    <property type="entry name" value="SET domain"/>
    <property type="match status" value="2"/>
</dbReference>
<feature type="compositionally biased region" description="Basic and acidic residues" evidence="16">
    <location>
        <begin position="1025"/>
        <end position="1034"/>
    </location>
</feature>
<feature type="region of interest" description="Disordered" evidence="16">
    <location>
        <begin position="220"/>
        <end position="280"/>
    </location>
</feature>
<dbReference type="RefSeq" id="XP_022104788.1">
    <property type="nucleotide sequence ID" value="XM_022249096.1"/>
</dbReference>
<dbReference type="SUPFAM" id="SSF54171">
    <property type="entry name" value="DNA-binding domain"/>
    <property type="match status" value="1"/>
</dbReference>
<keyword evidence="9" id="KW-0677">Repeat</keyword>
<dbReference type="SMART" id="SM00317">
    <property type="entry name" value="SET"/>
    <property type="match status" value="1"/>
</dbReference>
<keyword evidence="11" id="KW-0156">Chromatin regulator</keyword>
<evidence type="ECO:0000256" key="2">
    <source>
        <dbReference type="ARBA" id="ARBA00004286"/>
    </source>
</evidence>
<feature type="compositionally biased region" description="Basic and acidic residues" evidence="16">
    <location>
        <begin position="229"/>
        <end position="244"/>
    </location>
</feature>
<evidence type="ECO:0000256" key="4">
    <source>
        <dbReference type="ARBA" id="ARBA00022491"/>
    </source>
</evidence>
<dbReference type="InterPro" id="IPR007728">
    <property type="entry name" value="Pre-SET_dom"/>
</dbReference>
<dbReference type="PROSITE" id="PS50280">
    <property type="entry name" value="SET"/>
    <property type="match status" value="1"/>
</dbReference>
<dbReference type="InterPro" id="IPR041291">
    <property type="entry name" value="TUDOR_5"/>
</dbReference>
<keyword evidence="5" id="KW-0489">Methyltransferase</keyword>
<evidence type="ECO:0000256" key="16">
    <source>
        <dbReference type="SAM" id="MobiDB-lite"/>
    </source>
</evidence>
<dbReference type="PROSITE" id="PS50982">
    <property type="entry name" value="MBD"/>
    <property type="match status" value="1"/>
</dbReference>
<evidence type="ECO:0000256" key="15">
    <source>
        <dbReference type="ARBA" id="ARBA00023242"/>
    </source>
</evidence>
<keyword evidence="4" id="KW-0678">Repressor</keyword>
<keyword evidence="7" id="KW-0949">S-adenosyl-L-methionine</keyword>
<dbReference type="PROSITE" id="PS50867">
    <property type="entry name" value="PRE_SET"/>
    <property type="match status" value="1"/>
</dbReference>
<dbReference type="InterPro" id="IPR003616">
    <property type="entry name" value="Post-SET_dom"/>
</dbReference>
<feature type="compositionally biased region" description="Polar residues" evidence="16">
    <location>
        <begin position="247"/>
        <end position="259"/>
    </location>
</feature>
<dbReference type="InterPro" id="IPR046341">
    <property type="entry name" value="SET_dom_sf"/>
</dbReference>
<feature type="compositionally biased region" description="Basic and acidic residues" evidence="16">
    <location>
        <begin position="1574"/>
        <end position="1595"/>
    </location>
</feature>
<evidence type="ECO:0000256" key="14">
    <source>
        <dbReference type="ARBA" id="ARBA00023163"/>
    </source>
</evidence>
<dbReference type="InterPro" id="IPR051516">
    <property type="entry name" value="SETDB_methyltransferase"/>
</dbReference>
<sequence length="1808" mass="202433">MDESCHWNDHELPAQVEAILSEVWIKLDVDKQLQQAQEKIDEINNGHSEIGEIFDSVEQGLIDIDSELHPTDANGERSRFYADIADSISKLKNDLQDFHLKIAELGTCKDDTNDGQNSENGVVYTCMYSDDSTSQPPSPKCPSDREPEVINSTSEIEKVSRSDANRQQAGSDQQVILSEDVNPRDSVTPSNEHAGSAVSSTLTTCTSEDIVEVIAVSSLTRPTSHQHTPVKEQEVTAKHVKPVEKPSGNTHSKQPSQAGPSLPEPGSKALRNVKASTSKPHDEVDVIDLCDGDDITPMEDDQDDVIECIQKNPSYHIQDSSVKLTQGTRVLAKKGSTWNNATIVNIIKDNNGQQKFKLKFDNKGGTVVSGKHISIHSYPPPSRVHVGSRVVAEYETGGRTPHTSLYAGIVAEVPLHINKARYLIFFDDGFAQYLGLKKIHLIHEVSNNVWEDVPEDNREFIQEYLEKYPERPMVRLYRDNWVKTEWNGVWWRAKVAEVDCSLVNMNFPNDGRNEWIYRGSPRLEPLHRELETAKYLRESGRLIAGSSVSKKRGGPRVEYLRVNPDYLVPESDVLALAEGKISLSKPTTSGSCSHSKGVFTIRTVDRMPVVQWAVTMLRNWCESHNVSAKFEDLSDVKLAELLERVYREGPRVKPEVYTTYTLQALRCALSTFLTEPPISRRVDIHRDHTFAKANQALTDSITAQSQDNSSNKKMVAGQLGISRRDLVKLLKSGLVCLSNPLGLLRLVWLFMQPFIGRAEGKIKSLDLDLLQKKDVINKLAESGLPYYEINSPVLGLSGGHELKIYATGNRFYCPHDAISKYISKLNPECPEFLQQPRIRSNFKMEMIWFDPRPMNSSSINTMMTDIGAAAKLSRQYNNADIRATSWDSLQEAIQDFTENLRMGYWRKPPPSQVKKTPVVTTTTTTATGGAEGKLVGQQIAHGKVNKPFSQQPAVCVKPNIQQGNANKVVRNLYKESASSKQSTAQTDSDDDVIILGTTSSSLTSKGTSKLTSSERLMQIGRMNIHRTDKAERQQTAKKSTSSLSHHHHHKHRHGSHRHNLQAYDSLKASMQETPRHMQQSRAEIKHTKMTFVSHQCSQRCVLGLIPDEKRKQKIRKQNPLHVPSMYGWVRRQAKQRGTGRRHVIYRAPCGRSLRTISEVDRYLTETKMEEICVDAFTFDPFVYTELCKYRISQRPFLQINDISKGAEPVPVSLVNEIDNEQPPDVRYIAHRQPEKGSVIITDPEFLICCDCTDNCKDNTKCACRMLTQKSAEDFPELIKNSSETGYKFRRLYSMVPTGIYECNSKCTCNKQCHNRVAQNGLSLRLQVFKTDRRGWGLRCLDDISQGAFVCTYAGQLWGAEEANRRGQEYGDEYFAELDHIEVVENSKEGYESDPMEDEGISDSKESLSTNSSDSDQCLTSDEDYHIGSDESETSSIAVDVENDSDYSDDLAKVQSSDSTVTKMVFRRHQFESGSGNMVEGSCWSVAFPEKDSSQSKVEAWVKSNNLSVSNDCLKASAEEGGIDEATAKIDKDSLDIKIQKRGLSDSLMDFTDRSSRDFASDVGYKPVAKKSVGSKRDQVAVKRGGRRDSSNKETDSSTSSIIKYGYNTSPGKVLDKSQIDAFKKRTHTSRLHMRRKSKEASSELTKTASVLSEEDTSGSEYSSIADNKAAKIDSESGTPCMTEHVEAQPTVNTTSTMTGTGNGKDTEKKTLPIRTRSFFGETSGHVMDAKFIGNLGRYLNHSCSPNLFVQNVFVDSHDLRFPWVAFFAKKYVRAGSELTWDYNYDVGSVPGKSLICLCGSHECRGRLL</sequence>